<keyword evidence="4" id="KW-0460">Magnesium</keyword>
<comment type="cofactor">
    <cofactor evidence="4">
        <name>Mg(2+)</name>
        <dbReference type="ChEBI" id="CHEBI:18420"/>
    </cofactor>
</comment>
<evidence type="ECO:0000256" key="2">
    <source>
        <dbReference type="ARBA" id="ARBA00022741"/>
    </source>
</evidence>
<dbReference type="Proteomes" id="UP001500547">
    <property type="component" value="Unassembled WGS sequence"/>
</dbReference>
<organism evidence="5 6">
    <name type="scientific">Viridibacterium curvum</name>
    <dbReference type="NCBI Taxonomy" id="1101404"/>
    <lineage>
        <taxon>Bacteria</taxon>
        <taxon>Pseudomonadati</taxon>
        <taxon>Pseudomonadota</taxon>
        <taxon>Betaproteobacteria</taxon>
        <taxon>Rhodocyclales</taxon>
        <taxon>Rhodocyclaceae</taxon>
        <taxon>Viridibacterium</taxon>
    </lineage>
</organism>
<gene>
    <name evidence="5" type="ORF">GCM10025770_24950</name>
</gene>
<keyword evidence="3 4" id="KW-0067">ATP-binding</keyword>
<evidence type="ECO:0000256" key="1">
    <source>
        <dbReference type="ARBA" id="ARBA00010638"/>
    </source>
</evidence>
<accession>A0ABP9QTD9</accession>
<dbReference type="Gene3D" id="3.40.50.10420">
    <property type="entry name" value="NagB/RpiA/CoA transferase-like"/>
    <property type="match status" value="1"/>
</dbReference>
<dbReference type="EC" id="6.3.3.2" evidence="4"/>
<comment type="catalytic activity">
    <reaction evidence="4">
        <text>(6S)-5-formyl-5,6,7,8-tetrahydrofolate + ATP = (6R)-5,10-methenyltetrahydrofolate + ADP + phosphate</text>
        <dbReference type="Rhea" id="RHEA:10488"/>
        <dbReference type="ChEBI" id="CHEBI:30616"/>
        <dbReference type="ChEBI" id="CHEBI:43474"/>
        <dbReference type="ChEBI" id="CHEBI:57455"/>
        <dbReference type="ChEBI" id="CHEBI:57457"/>
        <dbReference type="ChEBI" id="CHEBI:456216"/>
        <dbReference type="EC" id="6.3.3.2"/>
    </reaction>
</comment>
<comment type="similarity">
    <text evidence="1 4">Belongs to the 5-formyltetrahydrofolate cyclo-ligase family.</text>
</comment>
<name>A0ABP9QTD9_9RHOO</name>
<evidence type="ECO:0000256" key="4">
    <source>
        <dbReference type="RuleBase" id="RU361279"/>
    </source>
</evidence>
<dbReference type="NCBIfam" id="TIGR02727">
    <property type="entry name" value="MTHFS_bact"/>
    <property type="match status" value="1"/>
</dbReference>
<sequence>MPSGHLDRNTLRKQLLATREALSDAEFARLNEGLCAHLARWLAAQDVRTLAFCWPWRAEPDVRSVVQHWLAADAQRRACLPVVVERNAPLTFRRWTPGVPMSADIMGIPVPGAGEVVHPQLIMIPVNGFDARGFRLGYGGGYFDRTLATLQPAPLTAGLGFELSRCARIDEAGHDQPLDWLITEAGAARADR</sequence>
<evidence type="ECO:0000313" key="5">
    <source>
        <dbReference type="EMBL" id="GAA5167009.1"/>
    </source>
</evidence>
<keyword evidence="4" id="KW-0479">Metal-binding</keyword>
<dbReference type="InterPro" id="IPR037171">
    <property type="entry name" value="NagB/RpiA_transferase-like"/>
</dbReference>
<proteinExistence type="inferred from homology"/>
<keyword evidence="2 4" id="KW-0547">Nucleotide-binding</keyword>
<dbReference type="Pfam" id="PF01812">
    <property type="entry name" value="5-FTHF_cyc-lig"/>
    <property type="match status" value="1"/>
</dbReference>
<dbReference type="InterPro" id="IPR002698">
    <property type="entry name" value="FTHF_cligase"/>
</dbReference>
<comment type="caution">
    <text evidence="5">The sequence shown here is derived from an EMBL/GenBank/DDBJ whole genome shotgun (WGS) entry which is preliminary data.</text>
</comment>
<evidence type="ECO:0000256" key="3">
    <source>
        <dbReference type="ARBA" id="ARBA00022840"/>
    </source>
</evidence>
<keyword evidence="6" id="KW-1185">Reference proteome</keyword>
<dbReference type="SUPFAM" id="SSF100950">
    <property type="entry name" value="NagB/RpiA/CoA transferase-like"/>
    <property type="match status" value="1"/>
</dbReference>
<dbReference type="EMBL" id="BAABLD010000008">
    <property type="protein sequence ID" value="GAA5167009.1"/>
    <property type="molecule type" value="Genomic_DNA"/>
</dbReference>
<evidence type="ECO:0000313" key="6">
    <source>
        <dbReference type="Proteomes" id="UP001500547"/>
    </source>
</evidence>
<dbReference type="PANTHER" id="PTHR23407">
    <property type="entry name" value="ATPASE INHIBITOR/5-FORMYLTETRAHYDROFOLATE CYCLO-LIGASE"/>
    <property type="match status" value="1"/>
</dbReference>
<protein>
    <recommendedName>
        <fullName evidence="4">5-formyltetrahydrofolate cyclo-ligase</fullName>
        <ecNumber evidence="4">6.3.3.2</ecNumber>
    </recommendedName>
</protein>
<dbReference type="RefSeq" id="WP_345533308.1">
    <property type="nucleotide sequence ID" value="NZ_BAABLD010000008.1"/>
</dbReference>
<reference evidence="6" key="1">
    <citation type="journal article" date="2019" name="Int. J. Syst. Evol. Microbiol.">
        <title>The Global Catalogue of Microorganisms (GCM) 10K type strain sequencing project: providing services to taxonomists for standard genome sequencing and annotation.</title>
        <authorList>
            <consortium name="The Broad Institute Genomics Platform"/>
            <consortium name="The Broad Institute Genome Sequencing Center for Infectious Disease"/>
            <person name="Wu L."/>
            <person name="Ma J."/>
        </authorList>
    </citation>
    <scope>NUCLEOTIDE SEQUENCE [LARGE SCALE GENOMIC DNA]</scope>
    <source>
        <strain evidence="6">JCM 18715</strain>
    </source>
</reference>
<dbReference type="InterPro" id="IPR024185">
    <property type="entry name" value="FTHF_cligase-like_sf"/>
</dbReference>
<dbReference type="PANTHER" id="PTHR23407:SF1">
    <property type="entry name" value="5-FORMYLTETRAHYDROFOLATE CYCLO-LIGASE"/>
    <property type="match status" value="1"/>
</dbReference>
<dbReference type="PIRSF" id="PIRSF006806">
    <property type="entry name" value="FTHF_cligase"/>
    <property type="match status" value="1"/>
</dbReference>